<dbReference type="Pfam" id="PF09369">
    <property type="entry name" value="MZB"/>
    <property type="match status" value="1"/>
</dbReference>
<proteinExistence type="predicted"/>
<sequence>MAVESPKSKEKLNSITHTVRASQSVLQYGVGAMIDFPDQTLMTAAPEYWSETVIQIHDERFEKALNVDYFGMPGGKDQAEFREGISYVRFPEWYFCPKCRKFQPIKKWHEEYQQKASQKTRDLDPHMVRHMKCTTCRQDLVVARIVAVCESGHISDFPWIKWVHRRSRFGAKEVCSNPSLTFKTGTSASEGLEGLVITCENCDASTTLKDAFDPEIFEALDRKDDRDDFRCEGNHPYKHLKEKCGKYPRTMQRGSSSVYFPVTLSSLVIPPYAEKLTEKIEQSASFRKCIAIIGDEDPEDRTDKIQKRISKWAHDIGVEIGATDIQVETILKRKWLEEPVVEYDTTSIEYRAEEYEALNGAAGIQSTSLGDFSRESMDIIEYGLPHLKGISLITKIREVRALVGFTRLSPSASANGIGDPNFVSVKEPETRWYPAYEVRGEGIFIEFSQADIEQWAANNPSVTERVNFINASYADSFMGKQRPRTVTPKFVLLHTLAHLLIKQLSFECGYSIASLRERIYCGEEADGKEMSGIFIYTASGDSQGTLGGLVRQGRPDSFGRIFRKAIENAKICSNDPVCILSHGQGRDSLNLAACHACALIPETGCEEYNVFLDRGLVVGTFENKNIGFFFDW</sequence>
<organism evidence="2 3">
    <name type="scientific">Desulfotruncus arcticus DSM 17038</name>
    <dbReference type="NCBI Taxonomy" id="1121424"/>
    <lineage>
        <taxon>Bacteria</taxon>
        <taxon>Bacillati</taxon>
        <taxon>Bacillota</taxon>
        <taxon>Clostridia</taxon>
        <taxon>Eubacteriales</taxon>
        <taxon>Desulfallaceae</taxon>
        <taxon>Desulfotruncus</taxon>
    </lineage>
</organism>
<dbReference type="AlphaFoldDB" id="A0A1I2ZHD3"/>
<dbReference type="NCBIfam" id="NF038324">
    <property type="entry name" value="DrmB_fam"/>
    <property type="match status" value="1"/>
</dbReference>
<name>A0A1I2ZHD3_9FIRM</name>
<dbReference type="Proteomes" id="UP000199337">
    <property type="component" value="Unassembled WGS sequence"/>
</dbReference>
<gene>
    <name evidence="2" type="ORF">SAMN05660649_04948</name>
</gene>
<dbReference type="STRING" id="341036.SAMN05660649_04948"/>
<protein>
    <recommendedName>
        <fullName evidence="1">MrfA-like Zn-binding domain-containing protein</fullName>
    </recommendedName>
</protein>
<dbReference type="InterPro" id="IPR047721">
    <property type="entry name" value="DrmB"/>
</dbReference>
<dbReference type="OrthoDB" id="9134227at2"/>
<evidence type="ECO:0000259" key="1">
    <source>
        <dbReference type="Pfam" id="PF09369"/>
    </source>
</evidence>
<feature type="domain" description="MrfA-like Zn-binding" evidence="1">
    <location>
        <begin position="496"/>
        <end position="597"/>
    </location>
</feature>
<dbReference type="RefSeq" id="WP_092475833.1">
    <property type="nucleotide sequence ID" value="NZ_FOOX01000028.1"/>
</dbReference>
<dbReference type="InterPro" id="IPR018973">
    <property type="entry name" value="MZB"/>
</dbReference>
<dbReference type="EMBL" id="FOOX01000028">
    <property type="protein sequence ID" value="SFH37228.1"/>
    <property type="molecule type" value="Genomic_DNA"/>
</dbReference>
<accession>A0A1I2ZHD3</accession>
<evidence type="ECO:0000313" key="3">
    <source>
        <dbReference type="Proteomes" id="UP000199337"/>
    </source>
</evidence>
<evidence type="ECO:0000313" key="2">
    <source>
        <dbReference type="EMBL" id="SFH37228.1"/>
    </source>
</evidence>
<keyword evidence="3" id="KW-1185">Reference proteome</keyword>
<reference evidence="3" key="1">
    <citation type="submission" date="2016-10" db="EMBL/GenBank/DDBJ databases">
        <authorList>
            <person name="Varghese N."/>
            <person name="Submissions S."/>
        </authorList>
    </citation>
    <scope>NUCLEOTIDE SEQUENCE [LARGE SCALE GENOMIC DNA]</scope>
    <source>
        <strain evidence="3">DSM 17038</strain>
    </source>
</reference>